<keyword evidence="3" id="KW-1185">Reference proteome</keyword>
<dbReference type="Proteomes" id="UP001157091">
    <property type="component" value="Unassembled WGS sequence"/>
</dbReference>
<evidence type="ECO:0000313" key="2">
    <source>
        <dbReference type="EMBL" id="GMA24238.1"/>
    </source>
</evidence>
<gene>
    <name evidence="2" type="ORF">GCM10025864_19970</name>
</gene>
<proteinExistence type="predicted"/>
<sequence>MTKGRGPASPADDVGTTGRATVAQHKQAQGTKRKPAGALHPGDVRHGPLWTGPALPVDAPTLGG</sequence>
<evidence type="ECO:0000256" key="1">
    <source>
        <dbReference type="SAM" id="MobiDB-lite"/>
    </source>
</evidence>
<accession>A0ABQ6I0H1</accession>
<evidence type="ECO:0000313" key="3">
    <source>
        <dbReference type="Proteomes" id="UP001157091"/>
    </source>
</evidence>
<organism evidence="2 3">
    <name type="scientific">Luteimicrobium album</name>
    <dbReference type="NCBI Taxonomy" id="1054550"/>
    <lineage>
        <taxon>Bacteria</taxon>
        <taxon>Bacillati</taxon>
        <taxon>Actinomycetota</taxon>
        <taxon>Actinomycetes</taxon>
        <taxon>Micrococcales</taxon>
        <taxon>Luteimicrobium</taxon>
    </lineage>
</organism>
<reference evidence="3" key="1">
    <citation type="journal article" date="2019" name="Int. J. Syst. Evol. Microbiol.">
        <title>The Global Catalogue of Microorganisms (GCM) 10K type strain sequencing project: providing services to taxonomists for standard genome sequencing and annotation.</title>
        <authorList>
            <consortium name="The Broad Institute Genomics Platform"/>
            <consortium name="The Broad Institute Genome Sequencing Center for Infectious Disease"/>
            <person name="Wu L."/>
            <person name="Ma J."/>
        </authorList>
    </citation>
    <scope>NUCLEOTIDE SEQUENCE [LARGE SCALE GENOMIC DNA]</scope>
    <source>
        <strain evidence="3">NBRC 106348</strain>
    </source>
</reference>
<comment type="caution">
    <text evidence="2">The sequence shown here is derived from an EMBL/GenBank/DDBJ whole genome shotgun (WGS) entry which is preliminary data.</text>
</comment>
<feature type="region of interest" description="Disordered" evidence="1">
    <location>
        <begin position="1"/>
        <end position="64"/>
    </location>
</feature>
<name>A0ABQ6I0H1_9MICO</name>
<dbReference type="EMBL" id="BSUK01000001">
    <property type="protein sequence ID" value="GMA24238.1"/>
    <property type="molecule type" value="Genomic_DNA"/>
</dbReference>
<protein>
    <submittedName>
        <fullName evidence="2">Uncharacterized protein</fullName>
    </submittedName>
</protein>